<evidence type="ECO:0000313" key="4">
    <source>
        <dbReference type="Proteomes" id="UP001183643"/>
    </source>
</evidence>
<evidence type="ECO:0000259" key="2">
    <source>
        <dbReference type="Pfam" id="PF20103"/>
    </source>
</evidence>
<dbReference type="InterPro" id="IPR045472">
    <property type="entry name" value="DUF6493"/>
</dbReference>
<feature type="region of interest" description="Disordered" evidence="1">
    <location>
        <begin position="401"/>
        <end position="422"/>
    </location>
</feature>
<organism evidence="3 4">
    <name type="scientific">Catenuloplanes atrovinosus</name>
    <dbReference type="NCBI Taxonomy" id="137266"/>
    <lineage>
        <taxon>Bacteria</taxon>
        <taxon>Bacillati</taxon>
        <taxon>Actinomycetota</taxon>
        <taxon>Actinomycetes</taxon>
        <taxon>Micromonosporales</taxon>
        <taxon>Micromonosporaceae</taxon>
        <taxon>Catenuloplanes</taxon>
    </lineage>
</organism>
<keyword evidence="4" id="KW-1185">Reference proteome</keyword>
<protein>
    <recommendedName>
        <fullName evidence="2">DUF6493 domain-containing protein</fullName>
    </recommendedName>
</protein>
<name>A0AAE3YX76_9ACTN</name>
<evidence type="ECO:0000313" key="3">
    <source>
        <dbReference type="EMBL" id="MDR7279879.1"/>
    </source>
</evidence>
<reference evidence="3" key="1">
    <citation type="submission" date="2023-07" db="EMBL/GenBank/DDBJ databases">
        <title>Sequencing the genomes of 1000 actinobacteria strains.</title>
        <authorList>
            <person name="Klenk H.-P."/>
        </authorList>
    </citation>
    <scope>NUCLEOTIDE SEQUENCE</scope>
    <source>
        <strain evidence="3">DSM 44707</strain>
    </source>
</reference>
<accession>A0AAE3YX76</accession>
<proteinExistence type="predicted"/>
<sequence>MTAELPTDAGTLLEWLDRRQRNNDFTGVVRLLTKMPEERRLAVAPLVDAHIRSLKGDDWWKPALPPQPAGLGLIVIGTAPSAAKAAALLTRRTMRDGWGGVPLPHLLDLVRARRPPWLGDLATRLAGDINAQTVEWSGEWTFVEAMLRESGTMPPVTEAVARGWLSELTPPRRREIPAPLVDRLRDSPYLDLLLPAFFELDGLGAATGDGDGDDTPDFPLALARLAAEGRLDRGELLSGTLDRLLRGDKPTALRTFTALHEALAPTLDELTAHAHDYAQLLPAAGSPVAGLAQRMLRTVDEAGRLKLETLLDASAGVLLRKEKVLVKAQLSWLEKVTRRVPDRRAEILETVAVAFGHPALDIQERALTLIARQVPRLHPDDVALLAGHAVALGGDLPGRAAEIFGSAPPDPGPDEAAGALPPPPPVAEMPPPIAGVAELAEELVTLVQPGKETAVGWERLLAAIVTLNAAGDRAALTDAVLPVLERYAHAFSDAGWNRLPRTVLLGVALRQLISDRGDRQGRAWQRMITAIRDAWQDASLAQRAGVTGSPADLLALRISELSVRLRREPVPFLMATPTHVTGSLDAEVLLARLSRAEAEGWTPWPFDLEQALIRVPRAAAPDVVTRASALTGEAGRRFAEMLRAGGVADPVVTRVEQVAQPGRNTWVARRVVAGLKPSAPTGLHIEGRLLHLAPAPYPVFESAEADDTWAMTMPHHRDAVAAWALPGLASLADLDLKGGSAILPLLAECDGPIGPGLSYALGYVLGARHESDRLAAVDAFLTLAARGEPFAAGVGAAIGDLCAHGTVKVSRVCPALADVYRAGAADVLWESLTVALPQLLPMAPRGLADLLELATLTARAAGARGTFAQLEAAVHRGGTSRLAREAKRLRDVLNR</sequence>
<feature type="domain" description="DUF6493" evidence="2">
    <location>
        <begin position="213"/>
        <end position="322"/>
    </location>
</feature>
<dbReference type="Proteomes" id="UP001183643">
    <property type="component" value="Unassembled WGS sequence"/>
</dbReference>
<evidence type="ECO:0000256" key="1">
    <source>
        <dbReference type="SAM" id="MobiDB-lite"/>
    </source>
</evidence>
<dbReference type="RefSeq" id="WP_310373930.1">
    <property type="nucleotide sequence ID" value="NZ_JAVDYB010000001.1"/>
</dbReference>
<gene>
    <name evidence="3" type="ORF">J2S41_006657</name>
</gene>
<dbReference type="Pfam" id="PF20103">
    <property type="entry name" value="DUF6493"/>
    <property type="match status" value="1"/>
</dbReference>
<dbReference type="AlphaFoldDB" id="A0AAE3YX76"/>
<comment type="caution">
    <text evidence="3">The sequence shown here is derived from an EMBL/GenBank/DDBJ whole genome shotgun (WGS) entry which is preliminary data.</text>
</comment>
<dbReference type="EMBL" id="JAVDYB010000001">
    <property type="protein sequence ID" value="MDR7279879.1"/>
    <property type="molecule type" value="Genomic_DNA"/>
</dbReference>